<feature type="non-terminal residue" evidence="1">
    <location>
        <position position="1"/>
    </location>
</feature>
<dbReference type="Gene3D" id="3.40.50.620">
    <property type="entry name" value="HUPs"/>
    <property type="match status" value="1"/>
</dbReference>
<name>A0A2G7ST18_9FLAO</name>
<dbReference type="AlphaFoldDB" id="A0A2G7ST18"/>
<dbReference type="InterPro" id="IPR014729">
    <property type="entry name" value="Rossmann-like_a/b/a_fold"/>
</dbReference>
<sequence>TVKPEELGVDVAPRLKTLKVAEPAKRGAGVKVPDVATLVSKLKNEAKVI</sequence>
<protein>
    <submittedName>
        <fullName evidence="1">Electron transporter RnfB</fullName>
    </submittedName>
</protein>
<organism evidence="1">
    <name type="scientific">Chryseobacterium sp. B5</name>
    <dbReference type="NCBI Taxonomy" id="2050562"/>
    <lineage>
        <taxon>Bacteria</taxon>
        <taxon>Pseudomonadati</taxon>
        <taxon>Bacteroidota</taxon>
        <taxon>Flavobacteriia</taxon>
        <taxon>Flavobacteriales</taxon>
        <taxon>Weeksellaceae</taxon>
        <taxon>Chryseobacterium group</taxon>
        <taxon>Chryseobacterium</taxon>
    </lineage>
</organism>
<dbReference type="EMBL" id="PEKC01000239">
    <property type="protein sequence ID" value="PII30779.1"/>
    <property type="molecule type" value="Genomic_DNA"/>
</dbReference>
<reference evidence="1" key="1">
    <citation type="submission" date="2017-10" db="EMBL/GenBank/DDBJ databases">
        <title>Chryseobacterium sp. B5 is a hydrocarbonoclastic and plant growth promoting bacterium.</title>
        <authorList>
            <person name="Thijs S."/>
            <person name="Gkorezis P."/>
            <person name="Van Hamme J."/>
        </authorList>
    </citation>
    <scope>NUCLEOTIDE SEQUENCE</scope>
    <source>
        <strain evidence="1">B5</strain>
    </source>
</reference>
<gene>
    <name evidence="1" type="ORF">CTI11_28395</name>
</gene>
<accession>A0A2G7ST18</accession>
<proteinExistence type="predicted"/>
<evidence type="ECO:0000313" key="1">
    <source>
        <dbReference type="EMBL" id="PII30779.1"/>
    </source>
</evidence>
<comment type="caution">
    <text evidence="1">The sequence shown here is derived from an EMBL/GenBank/DDBJ whole genome shotgun (WGS) entry which is preliminary data.</text>
</comment>